<feature type="transmembrane region" description="Helical" evidence="7">
    <location>
        <begin position="257"/>
        <end position="274"/>
    </location>
</feature>
<feature type="transmembrane region" description="Helical" evidence="7">
    <location>
        <begin position="89"/>
        <end position="110"/>
    </location>
</feature>
<evidence type="ECO:0000259" key="8">
    <source>
        <dbReference type="Pfam" id="PF01757"/>
    </source>
</evidence>
<sequence length="357" mass="41326">MKNPDHLPNDRPQNLDWINNLRIIALFAVIMLHCSSPLLADYIKVPRAQWLAADLYNALTRFAVPVFVMITGALLLGREEDVFVFLKKRLGRVVVPFLFWSLVYVAYAYYNEEIPYTGDTWITVKQVLHQLKYGSSYHLWYVYMLIGLYLIIPVLGKFIRNASEKETLYFLVVWLVVMLFSQPYLMRYNPQVDARYFGGYIGYLVLGYYLANKQFSNMRVFGMMAVLAIASVAVITWGTALLHQHYNGISTLMYEPLSWPIVLAASAIFMMMRFTKSLRSIAIINIRNFITKYNYGIYLGHALVLTLLDYDEHYNLSYKSFNPFFSIPLTALVCFVLTLLLVYLINKLPFIGKYISG</sequence>
<evidence type="ECO:0000256" key="7">
    <source>
        <dbReference type="SAM" id="Phobius"/>
    </source>
</evidence>
<evidence type="ECO:0000313" key="10">
    <source>
        <dbReference type="Proteomes" id="UP000505355"/>
    </source>
</evidence>
<dbReference type="GO" id="GO:0016413">
    <property type="term" value="F:O-acetyltransferase activity"/>
    <property type="evidence" value="ECO:0007669"/>
    <property type="project" value="TreeGrafter"/>
</dbReference>
<evidence type="ECO:0000313" key="9">
    <source>
        <dbReference type="EMBL" id="QKJ30168.1"/>
    </source>
</evidence>
<evidence type="ECO:0000256" key="2">
    <source>
        <dbReference type="ARBA" id="ARBA00007400"/>
    </source>
</evidence>
<dbReference type="Proteomes" id="UP000505355">
    <property type="component" value="Chromosome"/>
</dbReference>
<keyword evidence="5 7" id="KW-1133">Transmembrane helix</keyword>
<evidence type="ECO:0000256" key="3">
    <source>
        <dbReference type="ARBA" id="ARBA00022475"/>
    </source>
</evidence>
<name>A0A7D4PTN4_9SPHI</name>
<dbReference type="PANTHER" id="PTHR40074">
    <property type="entry name" value="O-ACETYLTRANSFERASE WECH"/>
    <property type="match status" value="1"/>
</dbReference>
<comment type="subcellular location">
    <subcellularLocation>
        <location evidence="1">Cell membrane</location>
        <topology evidence="1">Multi-pass membrane protein</topology>
    </subcellularLocation>
</comment>
<keyword evidence="6 7" id="KW-0472">Membrane</keyword>
<proteinExistence type="inferred from homology"/>
<feature type="transmembrane region" description="Helical" evidence="7">
    <location>
        <begin position="323"/>
        <end position="345"/>
    </location>
</feature>
<dbReference type="GO" id="GO:0005886">
    <property type="term" value="C:plasma membrane"/>
    <property type="evidence" value="ECO:0007669"/>
    <property type="project" value="UniProtKB-SubCell"/>
</dbReference>
<dbReference type="EMBL" id="CP054139">
    <property type="protein sequence ID" value="QKJ30168.1"/>
    <property type="molecule type" value="Genomic_DNA"/>
</dbReference>
<comment type="similarity">
    <text evidence="2">Belongs to the acyltransferase 3 family.</text>
</comment>
<feature type="transmembrane region" description="Helical" evidence="7">
    <location>
        <begin position="194"/>
        <end position="211"/>
    </location>
</feature>
<keyword evidence="4 7" id="KW-0812">Transmembrane</keyword>
<keyword evidence="3" id="KW-1003">Cell membrane</keyword>
<organism evidence="9 10">
    <name type="scientific">Mucilaginibacter mali</name>
    <dbReference type="NCBI Taxonomy" id="2740462"/>
    <lineage>
        <taxon>Bacteria</taxon>
        <taxon>Pseudomonadati</taxon>
        <taxon>Bacteroidota</taxon>
        <taxon>Sphingobacteriia</taxon>
        <taxon>Sphingobacteriales</taxon>
        <taxon>Sphingobacteriaceae</taxon>
        <taxon>Mucilaginibacter</taxon>
    </lineage>
</organism>
<feature type="transmembrane region" description="Helical" evidence="7">
    <location>
        <begin position="59"/>
        <end position="77"/>
    </location>
</feature>
<keyword evidence="9" id="KW-0012">Acyltransferase</keyword>
<dbReference type="PANTHER" id="PTHR40074:SF2">
    <property type="entry name" value="O-ACETYLTRANSFERASE WECH"/>
    <property type="match status" value="1"/>
</dbReference>
<evidence type="ECO:0000256" key="6">
    <source>
        <dbReference type="ARBA" id="ARBA00023136"/>
    </source>
</evidence>
<feature type="transmembrane region" description="Helical" evidence="7">
    <location>
        <begin position="21"/>
        <end position="39"/>
    </location>
</feature>
<evidence type="ECO:0000256" key="5">
    <source>
        <dbReference type="ARBA" id="ARBA00022989"/>
    </source>
</evidence>
<feature type="transmembrane region" description="Helical" evidence="7">
    <location>
        <begin position="168"/>
        <end position="188"/>
    </location>
</feature>
<feature type="transmembrane region" description="Helical" evidence="7">
    <location>
        <begin position="218"/>
        <end position="237"/>
    </location>
</feature>
<feature type="transmembrane region" description="Helical" evidence="7">
    <location>
        <begin position="295"/>
        <end position="311"/>
    </location>
</feature>
<dbReference type="KEGG" id="mmab:HQ865_10475"/>
<feature type="transmembrane region" description="Helical" evidence="7">
    <location>
        <begin position="138"/>
        <end position="156"/>
    </location>
</feature>
<dbReference type="AlphaFoldDB" id="A0A7D4PTN4"/>
<feature type="domain" description="Acyltransferase 3" evidence="8">
    <location>
        <begin position="16"/>
        <end position="345"/>
    </location>
</feature>
<evidence type="ECO:0000256" key="1">
    <source>
        <dbReference type="ARBA" id="ARBA00004651"/>
    </source>
</evidence>
<protein>
    <submittedName>
        <fullName evidence="9">Acyltransferase family protein</fullName>
    </submittedName>
</protein>
<dbReference type="InterPro" id="IPR002656">
    <property type="entry name" value="Acyl_transf_3_dom"/>
</dbReference>
<dbReference type="RefSeq" id="WP_173414855.1">
    <property type="nucleotide sequence ID" value="NZ_CP054139.1"/>
</dbReference>
<keyword evidence="9" id="KW-0808">Transferase</keyword>
<gene>
    <name evidence="9" type="ORF">HQ865_10475</name>
</gene>
<reference evidence="9 10" key="1">
    <citation type="submission" date="2020-05" db="EMBL/GenBank/DDBJ databases">
        <title>Mucilaginibacter mali sp. nov.</title>
        <authorList>
            <person name="Kim H.S."/>
            <person name="Lee K.C."/>
            <person name="Suh M.K."/>
            <person name="Kim J.-S."/>
            <person name="Han K.-I."/>
            <person name="Eom M.K."/>
            <person name="Shin Y.K."/>
            <person name="Lee J.-S."/>
        </authorList>
    </citation>
    <scope>NUCLEOTIDE SEQUENCE [LARGE SCALE GENOMIC DNA]</scope>
    <source>
        <strain evidence="9 10">G2-14</strain>
    </source>
</reference>
<dbReference type="GO" id="GO:0009246">
    <property type="term" value="P:enterobacterial common antigen biosynthetic process"/>
    <property type="evidence" value="ECO:0007669"/>
    <property type="project" value="TreeGrafter"/>
</dbReference>
<evidence type="ECO:0000256" key="4">
    <source>
        <dbReference type="ARBA" id="ARBA00022692"/>
    </source>
</evidence>
<dbReference type="Pfam" id="PF01757">
    <property type="entry name" value="Acyl_transf_3"/>
    <property type="match status" value="1"/>
</dbReference>
<keyword evidence="10" id="KW-1185">Reference proteome</keyword>
<accession>A0A7D4PTN4</accession>